<dbReference type="WBParaSite" id="jg15941">
    <property type="protein sequence ID" value="jg15941"/>
    <property type="gene ID" value="jg15941"/>
</dbReference>
<dbReference type="PROSITE" id="PS00108">
    <property type="entry name" value="PROTEIN_KINASE_ST"/>
    <property type="match status" value="1"/>
</dbReference>
<reference evidence="11" key="1">
    <citation type="submission" date="2022-11" db="UniProtKB">
        <authorList>
            <consortium name="WormBaseParasite"/>
        </authorList>
    </citation>
    <scope>IDENTIFICATION</scope>
</reference>
<evidence type="ECO:0000313" key="11">
    <source>
        <dbReference type="WBParaSite" id="jg15941"/>
    </source>
</evidence>
<evidence type="ECO:0000313" key="10">
    <source>
        <dbReference type="Proteomes" id="UP000887574"/>
    </source>
</evidence>
<dbReference type="InterPro" id="IPR017441">
    <property type="entry name" value="Protein_kinase_ATP_BS"/>
</dbReference>
<dbReference type="PANTHER" id="PTHR43671:SF85">
    <property type="entry name" value="KINASE, PUTATIVE-RELATED"/>
    <property type="match status" value="1"/>
</dbReference>
<feature type="domain" description="Protein kinase" evidence="9">
    <location>
        <begin position="57"/>
        <end position="319"/>
    </location>
</feature>
<dbReference type="GO" id="GO:0004674">
    <property type="term" value="F:protein serine/threonine kinase activity"/>
    <property type="evidence" value="ECO:0007669"/>
    <property type="project" value="UniProtKB-KW"/>
</dbReference>
<evidence type="ECO:0000256" key="7">
    <source>
        <dbReference type="PROSITE-ProRule" id="PRU10141"/>
    </source>
</evidence>
<dbReference type="Proteomes" id="UP000887574">
    <property type="component" value="Unplaced"/>
</dbReference>
<accession>A0A915D6L6</accession>
<dbReference type="InterPro" id="IPR008271">
    <property type="entry name" value="Ser/Thr_kinase_AS"/>
</dbReference>
<evidence type="ECO:0000256" key="6">
    <source>
        <dbReference type="ARBA" id="ARBA00022840"/>
    </source>
</evidence>
<dbReference type="SUPFAM" id="SSF56112">
    <property type="entry name" value="Protein kinase-like (PK-like)"/>
    <property type="match status" value="1"/>
</dbReference>
<proteinExistence type="inferred from homology"/>
<dbReference type="InterPro" id="IPR011009">
    <property type="entry name" value="Kinase-like_dom_sf"/>
</dbReference>
<dbReference type="Gene3D" id="1.10.510.10">
    <property type="entry name" value="Transferase(Phosphotransferase) domain 1"/>
    <property type="match status" value="1"/>
</dbReference>
<dbReference type="AlphaFoldDB" id="A0A915D6L6"/>
<evidence type="ECO:0000256" key="2">
    <source>
        <dbReference type="ARBA" id="ARBA00022527"/>
    </source>
</evidence>
<evidence type="ECO:0000256" key="3">
    <source>
        <dbReference type="ARBA" id="ARBA00022679"/>
    </source>
</evidence>
<keyword evidence="5" id="KW-0418">Kinase</keyword>
<dbReference type="InterPro" id="IPR001245">
    <property type="entry name" value="Ser-Thr/Tyr_kinase_cat_dom"/>
</dbReference>
<organism evidence="10 11">
    <name type="scientific">Ditylenchus dipsaci</name>
    <dbReference type="NCBI Taxonomy" id="166011"/>
    <lineage>
        <taxon>Eukaryota</taxon>
        <taxon>Metazoa</taxon>
        <taxon>Ecdysozoa</taxon>
        <taxon>Nematoda</taxon>
        <taxon>Chromadorea</taxon>
        <taxon>Rhabditida</taxon>
        <taxon>Tylenchina</taxon>
        <taxon>Tylenchomorpha</taxon>
        <taxon>Sphaerularioidea</taxon>
        <taxon>Anguinidae</taxon>
        <taxon>Anguininae</taxon>
        <taxon>Ditylenchus</taxon>
    </lineage>
</organism>
<evidence type="ECO:0000259" key="9">
    <source>
        <dbReference type="PROSITE" id="PS50011"/>
    </source>
</evidence>
<keyword evidence="10" id="KW-1185">Reference proteome</keyword>
<keyword evidence="3" id="KW-0808">Transferase</keyword>
<feature type="binding site" evidence="7">
    <location>
        <position position="85"/>
    </location>
    <ligand>
        <name>ATP</name>
        <dbReference type="ChEBI" id="CHEBI:30616"/>
    </ligand>
</feature>
<keyword evidence="6 7" id="KW-0067">ATP-binding</keyword>
<dbReference type="SMART" id="SM00220">
    <property type="entry name" value="S_TKc"/>
    <property type="match status" value="1"/>
</dbReference>
<keyword evidence="2 8" id="KW-0723">Serine/threonine-protein kinase</keyword>
<evidence type="ECO:0000256" key="1">
    <source>
        <dbReference type="ARBA" id="ARBA00010886"/>
    </source>
</evidence>
<dbReference type="PROSITE" id="PS50011">
    <property type="entry name" value="PROTEIN_KINASE_DOM"/>
    <property type="match status" value="1"/>
</dbReference>
<dbReference type="InterPro" id="IPR000719">
    <property type="entry name" value="Prot_kinase_dom"/>
</dbReference>
<sequence>MHPAVEQALDENENDQQIEIQPVGNDADPQNQEGEEQTREHFDVVFIEDENLYHNELYFLQIIGQGAFATVFRGHDARKRLVALKRIDLSQISDNATLETTLNEINLFKGLKHENIVECYDSYEEHTNGRNHLVLVLEYISGGDLEQWISMKTHPLMALIPEVEIWHIFKQIASAVEFIHSNRIIHRDLKPANVLIASRTLVKLTDFGLSRLTNHASGAKTVCGTPYYMAPERISETGYSFFSDIWSLGCILYEMAALKSPFFGEKDNITSLVEKVKHSDYPPIPEDCYSEQMSMLIDACMSPVPSDRPRASDVRMIAFEMYGRNSQQKTTARR</sequence>
<comment type="similarity">
    <text evidence="1">Belongs to the protein kinase superfamily. NEK Ser/Thr protein kinase family. NIMA subfamily.</text>
</comment>
<protein>
    <submittedName>
        <fullName evidence="11">Protein kinase domain-containing protein</fullName>
    </submittedName>
</protein>
<evidence type="ECO:0000256" key="5">
    <source>
        <dbReference type="ARBA" id="ARBA00022777"/>
    </source>
</evidence>
<dbReference type="PANTHER" id="PTHR43671">
    <property type="entry name" value="SERINE/THREONINE-PROTEIN KINASE NEK"/>
    <property type="match status" value="1"/>
</dbReference>
<dbReference type="Pfam" id="PF00069">
    <property type="entry name" value="Pkinase"/>
    <property type="match status" value="1"/>
</dbReference>
<dbReference type="GO" id="GO:0006950">
    <property type="term" value="P:response to stress"/>
    <property type="evidence" value="ECO:0007669"/>
    <property type="project" value="UniProtKB-ARBA"/>
</dbReference>
<dbReference type="InterPro" id="IPR050660">
    <property type="entry name" value="NEK_Ser/Thr_kinase"/>
</dbReference>
<dbReference type="PROSITE" id="PS00107">
    <property type="entry name" value="PROTEIN_KINASE_ATP"/>
    <property type="match status" value="1"/>
</dbReference>
<dbReference type="PRINTS" id="PR00109">
    <property type="entry name" value="TYRKINASE"/>
</dbReference>
<keyword evidence="4 7" id="KW-0547">Nucleotide-binding</keyword>
<name>A0A915D6L6_9BILA</name>
<evidence type="ECO:0000256" key="8">
    <source>
        <dbReference type="RuleBase" id="RU000304"/>
    </source>
</evidence>
<evidence type="ECO:0000256" key="4">
    <source>
        <dbReference type="ARBA" id="ARBA00022741"/>
    </source>
</evidence>
<dbReference type="GO" id="GO:0005524">
    <property type="term" value="F:ATP binding"/>
    <property type="evidence" value="ECO:0007669"/>
    <property type="project" value="UniProtKB-UniRule"/>
</dbReference>